<evidence type="ECO:0000313" key="2">
    <source>
        <dbReference type="Proteomes" id="UP001314205"/>
    </source>
</evidence>
<gene>
    <name evidence="1" type="ORF">PARMNEM_LOCUS10124</name>
</gene>
<accession>A0AAV1L5K2</accession>
<name>A0AAV1L5K2_9NEOP</name>
<evidence type="ECO:0008006" key="3">
    <source>
        <dbReference type="Google" id="ProtNLM"/>
    </source>
</evidence>
<dbReference type="PANTHER" id="PTHR47027:SF20">
    <property type="entry name" value="REVERSE TRANSCRIPTASE-LIKE PROTEIN WITH RNA-DIRECTED DNA POLYMERASE DOMAIN"/>
    <property type="match status" value="1"/>
</dbReference>
<dbReference type="AlphaFoldDB" id="A0AAV1L5K2"/>
<organism evidence="1 2">
    <name type="scientific">Parnassius mnemosyne</name>
    <name type="common">clouded apollo</name>
    <dbReference type="NCBI Taxonomy" id="213953"/>
    <lineage>
        <taxon>Eukaryota</taxon>
        <taxon>Metazoa</taxon>
        <taxon>Ecdysozoa</taxon>
        <taxon>Arthropoda</taxon>
        <taxon>Hexapoda</taxon>
        <taxon>Insecta</taxon>
        <taxon>Pterygota</taxon>
        <taxon>Neoptera</taxon>
        <taxon>Endopterygota</taxon>
        <taxon>Lepidoptera</taxon>
        <taxon>Glossata</taxon>
        <taxon>Ditrysia</taxon>
        <taxon>Papilionoidea</taxon>
        <taxon>Papilionidae</taxon>
        <taxon>Parnassiinae</taxon>
        <taxon>Parnassini</taxon>
        <taxon>Parnassius</taxon>
        <taxon>Driopa</taxon>
    </lineage>
</organism>
<dbReference type="EMBL" id="CAVLGL010000084">
    <property type="protein sequence ID" value="CAK1589662.1"/>
    <property type="molecule type" value="Genomic_DNA"/>
</dbReference>
<keyword evidence="2" id="KW-1185">Reference proteome</keyword>
<proteinExistence type="predicted"/>
<reference evidence="1 2" key="1">
    <citation type="submission" date="2023-11" db="EMBL/GenBank/DDBJ databases">
        <authorList>
            <person name="Hedman E."/>
            <person name="Englund M."/>
            <person name="Stromberg M."/>
            <person name="Nyberg Akerstrom W."/>
            <person name="Nylinder S."/>
            <person name="Jareborg N."/>
            <person name="Kallberg Y."/>
            <person name="Kronander E."/>
        </authorList>
    </citation>
    <scope>NUCLEOTIDE SEQUENCE [LARGE SCALE GENOMIC DNA]</scope>
</reference>
<protein>
    <recommendedName>
        <fullName evidence="3">Reverse transcriptase domain-containing protein</fullName>
    </recommendedName>
</protein>
<evidence type="ECO:0000313" key="1">
    <source>
        <dbReference type="EMBL" id="CAK1589662.1"/>
    </source>
</evidence>
<sequence length="220" mass="25301">MNLEKAFDRIPSKFVLEAMRAQQISELYIHLVHDMYQDIRTQVRNLTGLSEPFHVKVGVHQGSASSPFLFNLSLGYLTRGPHISRSKTEFFDQILRCISEQYTFNIGVSIDGQPLPYVSKFKYLCLVLTADDNIDADVTHRINAAWLRWRKLSGILYDSSLPIQLKGKIYKMAVRPAFVPPAFVTILYGDECWVAKKINEKKMHTYKLKCYDGQQAYAET</sequence>
<dbReference type="PANTHER" id="PTHR47027">
    <property type="entry name" value="REVERSE TRANSCRIPTASE DOMAIN-CONTAINING PROTEIN"/>
    <property type="match status" value="1"/>
</dbReference>
<comment type="caution">
    <text evidence="1">The sequence shown here is derived from an EMBL/GenBank/DDBJ whole genome shotgun (WGS) entry which is preliminary data.</text>
</comment>
<dbReference type="Proteomes" id="UP001314205">
    <property type="component" value="Unassembled WGS sequence"/>
</dbReference>